<gene>
    <name evidence="3" type="ORF">O9K51_04765</name>
</gene>
<feature type="compositionally biased region" description="Basic residues" evidence="1">
    <location>
        <begin position="375"/>
        <end position="388"/>
    </location>
</feature>
<feature type="compositionally biased region" description="Basic and acidic residues" evidence="1">
    <location>
        <begin position="126"/>
        <end position="146"/>
    </location>
</feature>
<feature type="compositionally biased region" description="Basic and acidic residues" evidence="1">
    <location>
        <begin position="286"/>
        <end position="311"/>
    </location>
</feature>
<feature type="compositionally biased region" description="Basic and acidic residues" evidence="1">
    <location>
        <begin position="36"/>
        <end position="48"/>
    </location>
</feature>
<organism evidence="3 4">
    <name type="scientific">Purpureocillium lavendulum</name>
    <dbReference type="NCBI Taxonomy" id="1247861"/>
    <lineage>
        <taxon>Eukaryota</taxon>
        <taxon>Fungi</taxon>
        <taxon>Dikarya</taxon>
        <taxon>Ascomycota</taxon>
        <taxon>Pezizomycotina</taxon>
        <taxon>Sordariomycetes</taxon>
        <taxon>Hypocreomycetidae</taxon>
        <taxon>Hypocreales</taxon>
        <taxon>Ophiocordycipitaceae</taxon>
        <taxon>Purpureocillium</taxon>
    </lineage>
</organism>
<keyword evidence="2" id="KW-0812">Transmembrane</keyword>
<keyword evidence="2" id="KW-1133">Transmembrane helix</keyword>
<feature type="compositionally biased region" description="Basic and acidic residues" evidence="1">
    <location>
        <begin position="153"/>
        <end position="166"/>
    </location>
</feature>
<protein>
    <submittedName>
        <fullName evidence="3">Metaphase-anaphase transition protein (Mlo2)</fullName>
    </submittedName>
</protein>
<dbReference type="Proteomes" id="UP001163105">
    <property type="component" value="Unassembled WGS sequence"/>
</dbReference>
<sequence>MTQRHIQQSRQHKGHLEANVASRLGNGPRPPHLVHARHDEAEAGDAGRDGGGAPGQARGVAPDGGVVREVPGHAAAEGDVLGADNGDKGGGPVPDEGDKVLEVDEEVVDGGDGDGDDDGGDEDAEDVPRHAGEPGHERLEVERDGVKGAARVAEQRQRQHDDDKLAEAAGARQHARERAADEVLVVPPLPVGIVGDGARDGGAERHEQHRGDQQAPVGVVEDAPAGDAGVKVRRQVAGDGGPGDLVAGDDHAKVEDLAGRGRGLGLGLAGEAGAADAGGDGDGDEGDGKGVRLEDVQDLEAGKGDEQRQQGDDDDAGVGGDAALGDGGEALAADDADDDGEAGEGREVEEDGDGDDVAAVGGGQTVSGQDDRIRTQHKLQRHTRHHTALARGEREREREREGGRGRESASKYAPKAVPRLDHLAHARLGPQDGQGGGGQRRQQAEEEDDEGRVAQAQAVDGGPEHAKGDAEDVGVDGEPDGEDVEEARVGALVERQRADAVFLDATHAQHLVQQRLGRRGRGRRGRRGRVKRRQLLLLLPVVGVVMTAIVVMVVVAAEALLGGGGGVVGRRRAVLGVEGHGRRRRCPVMLLSSADVANGPWTWPVAVEDEPATRSEARRGEATATATTMAAAVAE</sequence>
<evidence type="ECO:0000313" key="4">
    <source>
        <dbReference type="Proteomes" id="UP001163105"/>
    </source>
</evidence>
<feature type="compositionally biased region" description="Acidic residues" evidence="1">
    <location>
        <begin position="332"/>
        <end position="356"/>
    </location>
</feature>
<dbReference type="AlphaFoldDB" id="A0AB34FY60"/>
<feature type="compositionally biased region" description="Gly residues" evidence="1">
    <location>
        <begin position="260"/>
        <end position="278"/>
    </location>
</feature>
<feature type="region of interest" description="Disordered" evidence="1">
    <location>
        <begin position="1"/>
        <end position="483"/>
    </location>
</feature>
<evidence type="ECO:0000313" key="3">
    <source>
        <dbReference type="EMBL" id="KAJ6443586.1"/>
    </source>
</evidence>
<dbReference type="EMBL" id="JAQHRD010000003">
    <property type="protein sequence ID" value="KAJ6443586.1"/>
    <property type="molecule type" value="Genomic_DNA"/>
</dbReference>
<feature type="compositionally biased region" description="Acidic residues" evidence="1">
    <location>
        <begin position="471"/>
        <end position="483"/>
    </location>
</feature>
<evidence type="ECO:0000256" key="1">
    <source>
        <dbReference type="SAM" id="MobiDB-lite"/>
    </source>
</evidence>
<comment type="caution">
    <text evidence="3">The sequence shown here is derived from an EMBL/GenBank/DDBJ whole genome shotgun (WGS) entry which is preliminary data.</text>
</comment>
<proteinExistence type="predicted"/>
<evidence type="ECO:0000256" key="2">
    <source>
        <dbReference type="SAM" id="Phobius"/>
    </source>
</evidence>
<feature type="compositionally biased region" description="Basic and acidic residues" evidence="1">
    <location>
        <begin position="391"/>
        <end position="409"/>
    </location>
</feature>
<keyword evidence="4" id="KW-1185">Reference proteome</keyword>
<accession>A0AB34FY60</accession>
<feature type="compositionally biased region" description="Gly residues" evidence="1">
    <location>
        <begin position="317"/>
        <end position="328"/>
    </location>
</feature>
<feature type="compositionally biased region" description="Basic and acidic residues" evidence="1">
    <location>
        <begin position="248"/>
        <end position="259"/>
    </location>
</feature>
<feature type="compositionally biased region" description="Basic and acidic residues" evidence="1">
    <location>
        <begin position="197"/>
        <end position="212"/>
    </location>
</feature>
<feature type="transmembrane region" description="Helical" evidence="2">
    <location>
        <begin position="535"/>
        <end position="557"/>
    </location>
</feature>
<reference evidence="3" key="1">
    <citation type="submission" date="2023-01" db="EMBL/GenBank/DDBJ databases">
        <title>The growth and conidiation of Purpureocillium lavendulum are regulated by nitrogen source and histone H3K14 acetylation.</title>
        <authorList>
            <person name="Tang P."/>
            <person name="Han J."/>
            <person name="Zhang C."/>
            <person name="Tang P."/>
            <person name="Qi F."/>
            <person name="Zhang K."/>
            <person name="Liang L."/>
        </authorList>
    </citation>
    <scope>NUCLEOTIDE SEQUENCE</scope>
    <source>
        <strain evidence="3">YMF1.00683</strain>
    </source>
</reference>
<keyword evidence="2" id="KW-0472">Membrane</keyword>
<feature type="compositionally biased region" description="Acidic residues" evidence="1">
    <location>
        <begin position="103"/>
        <end position="125"/>
    </location>
</feature>
<name>A0AB34FY60_9HYPO</name>